<dbReference type="InterPro" id="IPR032675">
    <property type="entry name" value="LRR_dom_sf"/>
</dbReference>
<dbReference type="PANTHER" id="PTHR23119">
    <property type="entry name" value="DISCS LARGE"/>
    <property type="match status" value="1"/>
</dbReference>
<feature type="region of interest" description="Disordered" evidence="16">
    <location>
        <begin position="462"/>
        <end position="489"/>
    </location>
</feature>
<evidence type="ECO:0000256" key="1">
    <source>
        <dbReference type="ARBA" id="ARBA00004126"/>
    </source>
</evidence>
<dbReference type="Pfam" id="PF23598">
    <property type="entry name" value="LRR_14"/>
    <property type="match status" value="1"/>
</dbReference>
<dbReference type="Ensembl" id="ENSLCNT00005016046.1">
    <property type="protein sequence ID" value="ENSLCNP00005014357.1"/>
    <property type="gene ID" value="ENSLCNG00005009353.1"/>
</dbReference>
<keyword evidence="9" id="KW-0472">Membrane</keyword>
<dbReference type="GO" id="GO:0031965">
    <property type="term" value="C:nuclear membrane"/>
    <property type="evidence" value="ECO:0007669"/>
    <property type="project" value="UniProtKB-SubCell"/>
</dbReference>
<dbReference type="Gene3D" id="3.80.10.10">
    <property type="entry name" value="Ribonuclease Inhibitor"/>
    <property type="match status" value="3"/>
</dbReference>
<evidence type="ECO:0000256" key="14">
    <source>
        <dbReference type="ARBA" id="ARBA00083415"/>
    </source>
</evidence>
<keyword evidence="4" id="KW-1003">Cell membrane</keyword>
<dbReference type="CTD" id="55914"/>
<dbReference type="SUPFAM" id="SSF52058">
    <property type="entry name" value="L domain-like"/>
    <property type="match status" value="2"/>
</dbReference>
<dbReference type="GO" id="GO:0016323">
    <property type="term" value="C:basolateral plasma membrane"/>
    <property type="evidence" value="ECO:0007669"/>
    <property type="project" value="UniProtKB-SubCell"/>
</dbReference>
<dbReference type="GO" id="GO:0045197">
    <property type="term" value="P:establishment or maintenance of epithelial cell apical/basal polarity"/>
    <property type="evidence" value="ECO:0007669"/>
    <property type="project" value="TreeGrafter"/>
</dbReference>
<dbReference type="GO" id="GO:0098609">
    <property type="term" value="P:cell-cell adhesion"/>
    <property type="evidence" value="ECO:0007669"/>
    <property type="project" value="TreeGrafter"/>
</dbReference>
<dbReference type="PROSITE" id="PS51450">
    <property type="entry name" value="LRR"/>
    <property type="match status" value="3"/>
</dbReference>
<feature type="region of interest" description="Disordered" evidence="16">
    <location>
        <begin position="806"/>
        <end position="872"/>
    </location>
</feature>
<dbReference type="Proteomes" id="UP000472241">
    <property type="component" value="Unplaced"/>
</dbReference>
<feature type="compositionally biased region" description="Basic and acidic residues" evidence="16">
    <location>
        <begin position="509"/>
        <end position="524"/>
    </location>
</feature>
<dbReference type="FunFam" id="3.80.10.10:FF:000013">
    <property type="entry name" value="Erbin isoform 7"/>
    <property type="match status" value="1"/>
</dbReference>
<dbReference type="SUPFAM" id="SSF50156">
    <property type="entry name" value="PDZ domain-like"/>
    <property type="match status" value="1"/>
</dbReference>
<dbReference type="SMART" id="SM00364">
    <property type="entry name" value="LRR_BAC"/>
    <property type="match status" value="10"/>
</dbReference>
<dbReference type="SMART" id="SM00228">
    <property type="entry name" value="PDZ"/>
    <property type="match status" value="1"/>
</dbReference>
<dbReference type="FunFam" id="3.80.10.10:FF:000020">
    <property type="entry name" value="Erbin isoform 7"/>
    <property type="match status" value="1"/>
</dbReference>
<dbReference type="GO" id="GO:0019901">
    <property type="term" value="F:protein kinase binding"/>
    <property type="evidence" value="ECO:0007669"/>
    <property type="project" value="TreeGrafter"/>
</dbReference>
<dbReference type="SMART" id="SM00365">
    <property type="entry name" value="LRR_SD22"/>
    <property type="match status" value="7"/>
</dbReference>
<feature type="compositionally biased region" description="Polar residues" evidence="16">
    <location>
        <begin position="1158"/>
        <end position="1172"/>
    </location>
</feature>
<dbReference type="InterPro" id="IPR003591">
    <property type="entry name" value="Leu-rich_rpt_typical-subtyp"/>
</dbReference>
<feature type="domain" description="PDZ" evidence="17">
    <location>
        <begin position="1282"/>
        <end position="1371"/>
    </location>
</feature>
<evidence type="ECO:0000313" key="19">
    <source>
        <dbReference type="Proteomes" id="UP000472241"/>
    </source>
</evidence>
<evidence type="ECO:0000256" key="10">
    <source>
        <dbReference type="ARBA" id="ARBA00023242"/>
    </source>
</evidence>
<accession>A0A667H4A2</accession>
<evidence type="ECO:0000256" key="9">
    <source>
        <dbReference type="ARBA" id="ARBA00023136"/>
    </source>
</evidence>
<feature type="region of interest" description="Disordered" evidence="16">
    <location>
        <begin position="1117"/>
        <end position="1194"/>
    </location>
</feature>
<evidence type="ECO:0000256" key="15">
    <source>
        <dbReference type="ARBA" id="ARBA00084015"/>
    </source>
</evidence>
<dbReference type="GO" id="GO:0098968">
    <property type="term" value="P:neurotransmitter receptor transport postsynaptic membrane to endosome"/>
    <property type="evidence" value="ECO:0007669"/>
    <property type="project" value="TreeGrafter"/>
</dbReference>
<dbReference type="GO" id="GO:0045211">
    <property type="term" value="C:postsynaptic membrane"/>
    <property type="evidence" value="ECO:0007669"/>
    <property type="project" value="TreeGrafter"/>
</dbReference>
<dbReference type="Pfam" id="PF13855">
    <property type="entry name" value="LRR_8"/>
    <property type="match status" value="3"/>
</dbReference>
<dbReference type="FunFam" id="3.80.10.10:FF:000022">
    <property type="entry name" value="Erbin isoform 7"/>
    <property type="match status" value="1"/>
</dbReference>
<dbReference type="GO" id="GO:0070433">
    <property type="term" value="P:negative regulation of nucleotide-binding oligomerization domain containing 2 signaling pathway"/>
    <property type="evidence" value="ECO:0007669"/>
    <property type="project" value="UniProtKB-ARBA"/>
</dbReference>
<evidence type="ECO:0000256" key="4">
    <source>
        <dbReference type="ARBA" id="ARBA00022475"/>
    </source>
</evidence>
<keyword evidence="19" id="KW-1185">Reference proteome</keyword>
<reference evidence="18" key="2">
    <citation type="submission" date="2025-09" db="UniProtKB">
        <authorList>
            <consortium name="Ensembl"/>
        </authorList>
    </citation>
    <scope>IDENTIFICATION</scope>
</reference>
<feature type="region of interest" description="Disordered" evidence="16">
    <location>
        <begin position="509"/>
        <end position="578"/>
    </location>
</feature>
<keyword evidence="8" id="KW-0965">Cell junction</keyword>
<name>A0A667H4A2_LYNCA</name>
<dbReference type="CDD" id="cd06749">
    <property type="entry name" value="PDZ_densin_erbin-like"/>
    <property type="match status" value="1"/>
</dbReference>
<evidence type="ECO:0000256" key="6">
    <source>
        <dbReference type="ARBA" id="ARBA00022614"/>
    </source>
</evidence>
<dbReference type="Pfam" id="PF00595">
    <property type="entry name" value="PDZ"/>
    <property type="match status" value="1"/>
</dbReference>
<gene>
    <name evidence="18" type="primary">ERBIN</name>
</gene>
<dbReference type="GO" id="GO:0010468">
    <property type="term" value="P:regulation of gene expression"/>
    <property type="evidence" value="ECO:0007669"/>
    <property type="project" value="UniProtKB-ARBA"/>
</dbReference>
<evidence type="ECO:0000256" key="16">
    <source>
        <dbReference type="SAM" id="MobiDB-lite"/>
    </source>
</evidence>
<dbReference type="GO" id="GO:0005912">
    <property type="term" value="C:adherens junction"/>
    <property type="evidence" value="ECO:0007669"/>
    <property type="project" value="TreeGrafter"/>
</dbReference>
<evidence type="ECO:0000256" key="5">
    <source>
        <dbReference type="ARBA" id="ARBA00022553"/>
    </source>
</evidence>
<keyword evidence="10" id="KW-0539">Nucleus</keyword>
<feature type="compositionally biased region" description="Polar residues" evidence="16">
    <location>
        <begin position="1074"/>
        <end position="1090"/>
    </location>
</feature>
<proteinExistence type="inferred from homology"/>
<dbReference type="GO" id="GO:0014069">
    <property type="term" value="C:postsynaptic density"/>
    <property type="evidence" value="ECO:0007669"/>
    <property type="project" value="TreeGrafter"/>
</dbReference>
<keyword evidence="7" id="KW-0677">Repeat</keyword>
<dbReference type="RefSeq" id="XP_030178058.1">
    <property type="nucleotide sequence ID" value="XM_030322198.1"/>
</dbReference>
<dbReference type="InterPro" id="IPR001611">
    <property type="entry name" value="Leu-rich_rpt"/>
</dbReference>
<evidence type="ECO:0000256" key="8">
    <source>
        <dbReference type="ARBA" id="ARBA00022949"/>
    </source>
</evidence>
<evidence type="ECO:0000256" key="13">
    <source>
        <dbReference type="ARBA" id="ARBA00076296"/>
    </source>
</evidence>
<dbReference type="InterPro" id="IPR055414">
    <property type="entry name" value="LRR_R13L4/SHOC2-like"/>
</dbReference>
<dbReference type="GeneID" id="115518585"/>
<evidence type="ECO:0000256" key="3">
    <source>
        <dbReference type="ARBA" id="ARBA00007772"/>
    </source>
</evidence>
<keyword evidence="6" id="KW-0433">Leucine-rich repeat</keyword>
<dbReference type="GO" id="GO:0043113">
    <property type="term" value="P:receptor clustering"/>
    <property type="evidence" value="ECO:0007669"/>
    <property type="project" value="TreeGrafter"/>
</dbReference>
<dbReference type="GO" id="GO:0030056">
    <property type="term" value="C:hemidesmosome"/>
    <property type="evidence" value="ECO:0007669"/>
    <property type="project" value="UniProtKB-SubCell"/>
</dbReference>
<dbReference type="GO" id="GO:0098887">
    <property type="term" value="P:neurotransmitter receptor transport, endosome to postsynaptic membrane"/>
    <property type="evidence" value="ECO:0007669"/>
    <property type="project" value="TreeGrafter"/>
</dbReference>
<feature type="compositionally biased region" description="Basic and acidic residues" evidence="16">
    <location>
        <begin position="632"/>
        <end position="641"/>
    </location>
</feature>
<comment type="similarity">
    <text evidence="3">Belongs to the LAP (LRR and PDZ) protein family.</text>
</comment>
<sequence>MTTKRSLFVRLVPCRCLRGEEETVTTLDYSHCSLEQVPKEIFTFEKTLEELYLDANQIEELPKQLFNCQSLHKLSLPDNDLTTLPASIANLINLRELDVSKNGIQEFPENIKNCKVLTVVEASVNPISKLPDGFSQLLNLTQLYLNDAFLEFLPANFGRLTKLQILELRENQLKMLPKTMNRLTQLERLDLGSNEFTEVPEVLEQLSGLKEFWMDGNRLTFIPGFIGSLKQLTYLDVSKNNIEMIEEGISACENLQDLLLSSNSLQQLPETIGSLKNVTTLKIDENQLMYLPDSIGGLVSIEELDCSFNEVEALPSSVGQLTNIRTFAADHNYLQQLPPEIGSWKNITVLFLHSNKLETLPEEMGDMQKLKVINLSDNRLKNLPFSFTKLQQLTAMWLSDNQSKPLIPLQKETDSETQKMVLTNYMFPQQPRTEDVMFISDNESFNPSLWEEQRKQRAQVAFDCDEDKDEREAPPREGNLKRYPTPYPDELKNMVKTVQTIVHRLKDEETYEDSGKDLKPHEDQQVVNNDVGVKTSESTTPVRIKADEREKYMIGNSPQKTSESEAEISPGSLPVTANTKASENLKHIVNHDDVFEESEELSSDEEMKMAEMRPPLIESSINQPKVVALSNNKKDDTKDTDSLSDEVTHNSNQNNSNCSSPSRMSDSVSLNTDSSQDTSLCSPMKQTHIGGINSKIRQEDENFNSLLQNGDILNHSTEENYQVHDKKDFNLPEYDLNIEERLVLIEKGVDSTATSDESHTLDHINMNLNKLVTNDTFQPEIVERSQTQDIVLGTDFLSINAKGEAEHLENGNKYPNLECVNKTNGHPEDTPQSPRRTEPHDTDSSVDMGISKSTEDLSPQKSGPIGSVVKSHSITNMETGGLKIYDIVSDNGPQQPSTTVKVTSTVDGKNIVRSKSATLLYDQPLQVFTGSSSSSDLISGTKAIFKFDSNHNPEEPNIIRGSTISGPQSTPQIYGPPQYNIQYSSSAAVKDTMWHSKQNPQIDHVSFPPQRLPRSESTENHGYAKHSANMNFSNHNNVRASTGYHLHQRMGPGRHGEVWAISPNERLIPGATRTTIQRQSSVSSTASVNLGESGPTRRAQIPEGDYLSYRELHSVGRTPVMSGSQRPLSARTYSIDGPNASRPQSARPSVSEIPERTMSVSDFNYSRTSPSKRPNARVGSEHSLLDPPGKSKVPHDWREQVLRHIEAKKLEKMPLSNGQMGQTLRPQANYSQIHHPLPQASVARHPSREQLIDYLMLKVAHQPPYTQPHCSPRQGHELARQEIRVRVEKDPELGFSISGGVGGRGNPFRPEDDGIFVTRVQPEGPASKLLQPGDKIIQANGYSFINIEHGQAVSLLKTFQNTVELIIVREVSS</sequence>
<evidence type="ECO:0000313" key="18">
    <source>
        <dbReference type="Ensembl" id="ENSLCNP00005014357.1"/>
    </source>
</evidence>
<reference evidence="18" key="1">
    <citation type="submission" date="2025-08" db="UniProtKB">
        <authorList>
            <consortium name="Ensembl"/>
        </authorList>
    </citation>
    <scope>IDENTIFICATION</scope>
</reference>
<protein>
    <recommendedName>
        <fullName evidence="12">Erbin</fullName>
    </recommendedName>
    <alternativeName>
        <fullName evidence="13">Densin-180-like protein</fullName>
    </alternativeName>
    <alternativeName>
        <fullName evidence="15">Erbb2-interacting protein</fullName>
    </alternativeName>
    <alternativeName>
        <fullName evidence="14">Protein LAP2</fullName>
    </alternativeName>
</protein>
<feature type="region of interest" description="Disordered" evidence="16">
    <location>
        <begin position="629"/>
        <end position="683"/>
    </location>
</feature>
<evidence type="ECO:0000256" key="12">
    <source>
        <dbReference type="ARBA" id="ARBA00074479"/>
    </source>
</evidence>
<organism evidence="18 19">
    <name type="scientific">Lynx canadensis</name>
    <name type="common">Canada lynx</name>
    <name type="synonym">Felis canadensis</name>
    <dbReference type="NCBI Taxonomy" id="61383"/>
    <lineage>
        <taxon>Eukaryota</taxon>
        <taxon>Metazoa</taxon>
        <taxon>Chordata</taxon>
        <taxon>Craniata</taxon>
        <taxon>Vertebrata</taxon>
        <taxon>Euteleostomi</taxon>
        <taxon>Mammalia</taxon>
        <taxon>Eutheria</taxon>
        <taxon>Laurasiatheria</taxon>
        <taxon>Carnivora</taxon>
        <taxon>Feliformia</taxon>
        <taxon>Felidae</taxon>
        <taxon>Felinae</taxon>
        <taxon>Lynx</taxon>
    </lineage>
</organism>
<feature type="region of interest" description="Disordered" evidence="16">
    <location>
        <begin position="1074"/>
        <end position="1104"/>
    </location>
</feature>
<comment type="subcellular location">
    <subcellularLocation>
        <location evidence="2">Basolateral cell membrane</location>
    </subcellularLocation>
    <subcellularLocation>
        <location evidence="11">Cell junction</location>
        <location evidence="11">Hemidesmosome</location>
    </subcellularLocation>
    <subcellularLocation>
        <location evidence="1">Nucleus membrane</location>
    </subcellularLocation>
</comment>
<feature type="compositionally biased region" description="Basic and acidic residues" evidence="16">
    <location>
        <begin position="470"/>
        <end position="480"/>
    </location>
</feature>
<dbReference type="InterPro" id="IPR001478">
    <property type="entry name" value="PDZ"/>
</dbReference>
<dbReference type="FunFam" id="2.30.42.10:FF:000036">
    <property type="entry name" value="Erbin isoform 7"/>
    <property type="match status" value="1"/>
</dbReference>
<feature type="region of interest" description="Disordered" evidence="16">
    <location>
        <begin position="1000"/>
        <end position="1021"/>
    </location>
</feature>
<feature type="compositionally biased region" description="Basic and acidic residues" evidence="16">
    <location>
        <begin position="825"/>
        <end position="843"/>
    </location>
</feature>
<dbReference type="InterPro" id="IPR036034">
    <property type="entry name" value="PDZ_sf"/>
</dbReference>
<keyword evidence="5" id="KW-0597">Phosphoprotein</keyword>
<dbReference type="PANTHER" id="PTHR23119:SF46">
    <property type="entry name" value="ERBB2 INTERACTING PROTEIN"/>
    <property type="match status" value="1"/>
</dbReference>
<dbReference type="Gene3D" id="2.30.42.10">
    <property type="match status" value="1"/>
</dbReference>
<evidence type="ECO:0000259" key="17">
    <source>
        <dbReference type="PROSITE" id="PS50106"/>
    </source>
</evidence>
<feature type="compositionally biased region" description="Low complexity" evidence="16">
    <location>
        <begin position="650"/>
        <end position="662"/>
    </location>
</feature>
<evidence type="ECO:0000256" key="2">
    <source>
        <dbReference type="ARBA" id="ARBA00004187"/>
    </source>
</evidence>
<dbReference type="InterPro" id="IPR050614">
    <property type="entry name" value="Synaptic_Scaffolding_LAP-MAGUK"/>
</dbReference>
<evidence type="ECO:0000256" key="11">
    <source>
        <dbReference type="ARBA" id="ARBA00060371"/>
    </source>
</evidence>
<dbReference type="SMART" id="SM00369">
    <property type="entry name" value="LRR_TYP"/>
    <property type="match status" value="12"/>
</dbReference>
<feature type="compositionally biased region" description="Polar residues" evidence="16">
    <location>
        <begin position="663"/>
        <end position="683"/>
    </location>
</feature>
<dbReference type="PROSITE" id="PS50106">
    <property type="entry name" value="PDZ"/>
    <property type="match status" value="1"/>
</dbReference>
<evidence type="ECO:0000256" key="7">
    <source>
        <dbReference type="ARBA" id="ARBA00022737"/>
    </source>
</evidence>